<evidence type="ECO:0000256" key="4">
    <source>
        <dbReference type="ARBA" id="ARBA00023136"/>
    </source>
</evidence>
<evidence type="ECO:0000259" key="7">
    <source>
        <dbReference type="Pfam" id="PF01284"/>
    </source>
</evidence>
<organism evidence="8 9">
    <name type="scientific">Podospora aff. communis PSN243</name>
    <dbReference type="NCBI Taxonomy" id="3040156"/>
    <lineage>
        <taxon>Eukaryota</taxon>
        <taxon>Fungi</taxon>
        <taxon>Dikarya</taxon>
        <taxon>Ascomycota</taxon>
        <taxon>Pezizomycotina</taxon>
        <taxon>Sordariomycetes</taxon>
        <taxon>Sordariomycetidae</taxon>
        <taxon>Sordariales</taxon>
        <taxon>Podosporaceae</taxon>
        <taxon>Podospora</taxon>
    </lineage>
</organism>
<evidence type="ECO:0000256" key="6">
    <source>
        <dbReference type="SAM" id="Phobius"/>
    </source>
</evidence>
<sequence>MGSGSGTALHALSLSLRTIQLLSSLIILSLTAYFLATLAAHNLPQPVSLRAVIGIATAAILYTALGILTRVCMRRRSIPVKPFTSMMSMVLDVAFAAAFIFVAAANKGGSASCETGWVETPFGDGDVNTGSPVDGGLPGLGEGCRMVKACLAVGVVSIFMFLFSVVAEWALIRHHCKESRYGPSPANDYTEGYGTPEKKEGGGFWSRLFGRKKAAAPVEVYNPNALPQHAQPDDVRESYATEQTRVGSAGADGGPKYDALGYAGHDPWRGEPRRNEGFDEVPLAQYPPANYRYSDGVYERV</sequence>
<keyword evidence="4 6" id="KW-0472">Membrane</keyword>
<dbReference type="EMBL" id="MU865924">
    <property type="protein sequence ID" value="KAK4452293.1"/>
    <property type="molecule type" value="Genomic_DNA"/>
</dbReference>
<evidence type="ECO:0000256" key="5">
    <source>
        <dbReference type="SAM" id="MobiDB-lite"/>
    </source>
</evidence>
<evidence type="ECO:0000256" key="3">
    <source>
        <dbReference type="ARBA" id="ARBA00022989"/>
    </source>
</evidence>
<feature type="domain" description="MARVEL" evidence="7">
    <location>
        <begin position="13"/>
        <end position="166"/>
    </location>
</feature>
<accession>A0AAV9GYM7</accession>
<evidence type="ECO:0000313" key="8">
    <source>
        <dbReference type="EMBL" id="KAK4452293.1"/>
    </source>
</evidence>
<evidence type="ECO:0000256" key="2">
    <source>
        <dbReference type="ARBA" id="ARBA00022692"/>
    </source>
</evidence>
<feature type="transmembrane region" description="Helical" evidence="6">
    <location>
        <begin position="146"/>
        <end position="171"/>
    </location>
</feature>
<evidence type="ECO:0000256" key="1">
    <source>
        <dbReference type="ARBA" id="ARBA00004141"/>
    </source>
</evidence>
<feature type="transmembrane region" description="Helical" evidence="6">
    <location>
        <begin position="21"/>
        <end position="41"/>
    </location>
</feature>
<dbReference type="AlphaFoldDB" id="A0AAV9GYM7"/>
<reference evidence="8" key="2">
    <citation type="submission" date="2023-05" db="EMBL/GenBank/DDBJ databases">
        <authorList>
            <consortium name="Lawrence Berkeley National Laboratory"/>
            <person name="Steindorff A."/>
            <person name="Hensen N."/>
            <person name="Bonometti L."/>
            <person name="Westerberg I."/>
            <person name="Brannstrom I.O."/>
            <person name="Guillou S."/>
            <person name="Cros-Aarteil S."/>
            <person name="Calhoun S."/>
            <person name="Haridas S."/>
            <person name="Kuo A."/>
            <person name="Mondo S."/>
            <person name="Pangilinan J."/>
            <person name="Riley R."/>
            <person name="Labutti K."/>
            <person name="Andreopoulos B."/>
            <person name="Lipzen A."/>
            <person name="Chen C."/>
            <person name="Yanf M."/>
            <person name="Daum C."/>
            <person name="Ng V."/>
            <person name="Clum A."/>
            <person name="Ohm R."/>
            <person name="Martin F."/>
            <person name="Silar P."/>
            <person name="Natvig D."/>
            <person name="Lalanne C."/>
            <person name="Gautier V."/>
            <person name="Ament-Velasquez S.L."/>
            <person name="Kruys A."/>
            <person name="Hutchinson M.I."/>
            <person name="Powell A.J."/>
            <person name="Barry K."/>
            <person name="Miller A.N."/>
            <person name="Grigoriev I.V."/>
            <person name="Debuchy R."/>
            <person name="Gladieux P."/>
            <person name="Thoren M.H."/>
            <person name="Johannesson H."/>
        </authorList>
    </citation>
    <scope>NUCLEOTIDE SEQUENCE</scope>
    <source>
        <strain evidence="8">PSN243</strain>
    </source>
</reference>
<dbReference type="Proteomes" id="UP001321760">
    <property type="component" value="Unassembled WGS sequence"/>
</dbReference>
<keyword evidence="2 6" id="KW-0812">Transmembrane</keyword>
<proteinExistence type="predicted"/>
<protein>
    <recommendedName>
        <fullName evidence="7">MARVEL domain-containing protein</fullName>
    </recommendedName>
</protein>
<gene>
    <name evidence="8" type="ORF">QBC34DRAFT_398301</name>
</gene>
<reference evidence="8" key="1">
    <citation type="journal article" date="2023" name="Mol. Phylogenet. Evol.">
        <title>Genome-scale phylogeny and comparative genomics of the fungal order Sordariales.</title>
        <authorList>
            <person name="Hensen N."/>
            <person name="Bonometti L."/>
            <person name="Westerberg I."/>
            <person name="Brannstrom I.O."/>
            <person name="Guillou S."/>
            <person name="Cros-Aarteil S."/>
            <person name="Calhoun S."/>
            <person name="Haridas S."/>
            <person name="Kuo A."/>
            <person name="Mondo S."/>
            <person name="Pangilinan J."/>
            <person name="Riley R."/>
            <person name="LaButti K."/>
            <person name="Andreopoulos B."/>
            <person name="Lipzen A."/>
            <person name="Chen C."/>
            <person name="Yan M."/>
            <person name="Daum C."/>
            <person name="Ng V."/>
            <person name="Clum A."/>
            <person name="Steindorff A."/>
            <person name="Ohm R.A."/>
            <person name="Martin F."/>
            <person name="Silar P."/>
            <person name="Natvig D.O."/>
            <person name="Lalanne C."/>
            <person name="Gautier V."/>
            <person name="Ament-Velasquez S.L."/>
            <person name="Kruys A."/>
            <person name="Hutchinson M.I."/>
            <person name="Powell A.J."/>
            <person name="Barry K."/>
            <person name="Miller A.N."/>
            <person name="Grigoriev I.V."/>
            <person name="Debuchy R."/>
            <person name="Gladieux P."/>
            <person name="Hiltunen Thoren M."/>
            <person name="Johannesson H."/>
        </authorList>
    </citation>
    <scope>NUCLEOTIDE SEQUENCE</scope>
    <source>
        <strain evidence="8">PSN243</strain>
    </source>
</reference>
<feature type="transmembrane region" description="Helical" evidence="6">
    <location>
        <begin position="83"/>
        <end position="105"/>
    </location>
</feature>
<dbReference type="InterPro" id="IPR008253">
    <property type="entry name" value="Marvel"/>
</dbReference>
<evidence type="ECO:0000313" key="9">
    <source>
        <dbReference type="Proteomes" id="UP001321760"/>
    </source>
</evidence>
<dbReference type="Pfam" id="PF01284">
    <property type="entry name" value="MARVEL"/>
    <property type="match status" value="1"/>
</dbReference>
<feature type="transmembrane region" description="Helical" evidence="6">
    <location>
        <begin position="47"/>
        <end position="71"/>
    </location>
</feature>
<feature type="region of interest" description="Disordered" evidence="5">
    <location>
        <begin position="224"/>
        <end position="282"/>
    </location>
</feature>
<dbReference type="GO" id="GO:0016020">
    <property type="term" value="C:membrane"/>
    <property type="evidence" value="ECO:0007669"/>
    <property type="project" value="UniProtKB-SubCell"/>
</dbReference>
<comment type="caution">
    <text evidence="8">The sequence shown here is derived from an EMBL/GenBank/DDBJ whole genome shotgun (WGS) entry which is preliminary data.</text>
</comment>
<keyword evidence="9" id="KW-1185">Reference proteome</keyword>
<name>A0AAV9GYM7_9PEZI</name>
<keyword evidence="3 6" id="KW-1133">Transmembrane helix</keyword>
<comment type="subcellular location">
    <subcellularLocation>
        <location evidence="1">Membrane</location>
        <topology evidence="1">Multi-pass membrane protein</topology>
    </subcellularLocation>
</comment>
<feature type="compositionally biased region" description="Basic and acidic residues" evidence="5">
    <location>
        <begin position="266"/>
        <end position="277"/>
    </location>
</feature>